<dbReference type="EMBL" id="JAEHNZ010000004">
    <property type="protein sequence ID" value="MBK0397050.1"/>
    <property type="molecule type" value="Genomic_DNA"/>
</dbReference>
<dbReference type="SUPFAM" id="SSF52540">
    <property type="entry name" value="P-loop containing nucleoside triphosphate hydrolases"/>
    <property type="match status" value="1"/>
</dbReference>
<dbReference type="InterPro" id="IPR027417">
    <property type="entry name" value="P-loop_NTPase"/>
</dbReference>
<name>A0ABS1BUV3_9NEIS</name>
<dbReference type="Gene3D" id="3.40.50.300">
    <property type="entry name" value="P-loop containing nucleotide triphosphate hydrolases"/>
    <property type="match status" value="1"/>
</dbReference>
<sequence length="752" mass="85323">MDGIPFDGVDDTHLFSHFANLRAVLTSLGKSLGNRGAVWTTLKRERINFDREYHFNTAFCQRFSQDYLRRFREEDYYENYFYLSLLIKSSDMDTGIKECEEYIQILLRALAPYEPEVLSAWQNQNEMPFSDVYRFLSSLISGKSENIPLTPQSAYKTIPAANLHFGTDICEIRPESGGKKYALLYDLRDFGLSKPKILTSILTLPCEFTFTQSMIFINPYDMQKKIERQLHNFQSVDDHATGQQEELVDGMGRLTSGDIMFGDYSASLVVFGDTPAKAAENGARAYSTFLNSGAYRFMKAGYSAPSTWFSQVLGSKDRPRSFPKTTENLACTFGIHNYSHGKKSGNPLGDGSAIIPLQTVSKTVYDFNFHFSNPKEDNIGDLIAGHTLLLGATGAGKTTLQCALVAFAERFNPHIFALDLDRGMEIFMRAIGGSYFALEAGMPTGLNPFQLPDTPSNREFLYSLVGICGQNEAGRLSASEEKQIQDAVDATMNLDWSMRRFSHLLQMIPKLADDNCLYYRLAKWCESENGRFAWCLDNPANLFDPNDFWRVGFDLTDILKDDYPPTAPVLAYMFHLRNMMMDKVAEQDGLLASIVEEFWWPLRFSQTEELMLKILKTDRKRKGWLILVSQSPEDAINSRIFPAIVQQTPTKIFLPNPDAEYENSYKRCGISRKEYEELVKLPLESRTFLVKQSKQSAFAKLDLHGMHEAIAVLSGNTANVELLHRTMAEHGDDVRDWYQPFIMAATKGRAVF</sequence>
<proteinExistence type="inferred from homology"/>
<gene>
    <name evidence="3" type="ORF">JDW22_10795</name>
</gene>
<dbReference type="Proteomes" id="UP000614058">
    <property type="component" value="Unassembled WGS sequence"/>
</dbReference>
<reference evidence="3 4" key="1">
    <citation type="journal article" date="2021" name="Pathogens">
        <title>Isolation and Characterization of Kingella bonacorsii sp. nov., A Novel Kingella Species Detected in a Stable Periodontitis Subject.</title>
        <authorList>
            <person name="Antezack A."/>
            <person name="Boxberger M."/>
            <person name="Rolland C."/>
            <person name="Monnet-Corti V."/>
            <person name="La Scola B."/>
        </authorList>
    </citation>
    <scope>NUCLEOTIDE SEQUENCE [LARGE SCALE GENOMIC DNA]</scope>
    <source>
        <strain evidence="3 4">Marseille-Q4569</strain>
    </source>
</reference>
<evidence type="ECO:0000313" key="4">
    <source>
        <dbReference type="Proteomes" id="UP000614058"/>
    </source>
</evidence>
<dbReference type="InterPro" id="IPR051162">
    <property type="entry name" value="T4SS_component"/>
</dbReference>
<dbReference type="Pfam" id="PF03135">
    <property type="entry name" value="CagE_TrbE_VirB"/>
    <property type="match status" value="1"/>
</dbReference>
<dbReference type="InterPro" id="IPR018145">
    <property type="entry name" value="CagE_TrbE_VirB_cntrl_dom"/>
</dbReference>
<feature type="domain" description="CagE TrbE VirB component of type IV transporter system central" evidence="2">
    <location>
        <begin position="118"/>
        <end position="295"/>
    </location>
</feature>
<comment type="similarity">
    <text evidence="1">Belongs to the TrbE/VirB4 family.</text>
</comment>
<evidence type="ECO:0000256" key="1">
    <source>
        <dbReference type="ARBA" id="ARBA00006512"/>
    </source>
</evidence>
<protein>
    <submittedName>
        <fullName evidence="3">Conjugal transfer protein</fullName>
    </submittedName>
</protein>
<evidence type="ECO:0000313" key="3">
    <source>
        <dbReference type="EMBL" id="MBK0397050.1"/>
    </source>
</evidence>
<dbReference type="PANTHER" id="PTHR30121:SF6">
    <property type="entry name" value="SLR6007 PROTEIN"/>
    <property type="match status" value="1"/>
</dbReference>
<keyword evidence="4" id="KW-1185">Reference proteome</keyword>
<evidence type="ECO:0000259" key="2">
    <source>
        <dbReference type="Pfam" id="PF03135"/>
    </source>
</evidence>
<dbReference type="PANTHER" id="PTHR30121">
    <property type="entry name" value="UNCHARACTERIZED PROTEIN YJGR-RELATED"/>
    <property type="match status" value="1"/>
</dbReference>
<organism evidence="3 4">
    <name type="scientific">Kingella bonacorsii</name>
    <dbReference type="NCBI Taxonomy" id="2796361"/>
    <lineage>
        <taxon>Bacteria</taxon>
        <taxon>Pseudomonadati</taxon>
        <taxon>Pseudomonadota</taxon>
        <taxon>Betaproteobacteria</taxon>
        <taxon>Neisseriales</taxon>
        <taxon>Neisseriaceae</taxon>
        <taxon>Kingella</taxon>
    </lineage>
</organism>
<accession>A0ABS1BUV3</accession>
<comment type="caution">
    <text evidence="3">The sequence shown here is derived from an EMBL/GenBank/DDBJ whole genome shotgun (WGS) entry which is preliminary data.</text>
</comment>